<accession>A0A2Z3JB73</accession>
<evidence type="ECO:0000313" key="1">
    <source>
        <dbReference type="EMBL" id="AWN22195.1"/>
    </source>
</evidence>
<evidence type="ECO:0000313" key="2">
    <source>
        <dbReference type="Proteomes" id="UP000245368"/>
    </source>
</evidence>
<organism evidence="1 2">
    <name type="scientific">Deinococcus irradiatisoli</name>
    <dbReference type="NCBI Taxonomy" id="2202254"/>
    <lineage>
        <taxon>Bacteria</taxon>
        <taxon>Thermotogati</taxon>
        <taxon>Deinococcota</taxon>
        <taxon>Deinococci</taxon>
        <taxon>Deinococcales</taxon>
        <taxon>Deinococcaceae</taxon>
        <taxon>Deinococcus</taxon>
    </lineage>
</organism>
<name>A0A2Z3JB73_9DEIO</name>
<proteinExistence type="predicted"/>
<protein>
    <submittedName>
        <fullName evidence="1">Uncharacterized protein</fullName>
    </submittedName>
</protein>
<dbReference type="KEGG" id="dez:DKM44_02225"/>
<sequence>MSRRHPREHRPHVAALPDCEDTGKMSFTCQRDAVRFIRYLRHRSKRGIVPLRAYRCPLCRYWHMTSQELRGPRHLHRAGHQPSAPPYKITLRQARELVDQLDRSRQLLTDVILSLTADHGAP</sequence>
<dbReference type="RefSeq" id="WP_109825037.1">
    <property type="nucleotide sequence ID" value="NZ_CP029494.1"/>
</dbReference>
<dbReference type="Proteomes" id="UP000245368">
    <property type="component" value="Chromosome"/>
</dbReference>
<keyword evidence="2" id="KW-1185">Reference proteome</keyword>
<dbReference type="AlphaFoldDB" id="A0A2Z3JB73"/>
<dbReference type="OrthoDB" id="714422at2"/>
<reference evidence="1 2" key="1">
    <citation type="submission" date="2018-05" db="EMBL/GenBank/DDBJ databases">
        <title>Complete Genome Sequence of Deinococcus sp. strain 17bor-2.</title>
        <authorList>
            <person name="Srinivasan S."/>
        </authorList>
    </citation>
    <scope>NUCLEOTIDE SEQUENCE [LARGE SCALE GENOMIC DNA]</scope>
    <source>
        <strain evidence="1 2">17bor-2</strain>
    </source>
</reference>
<gene>
    <name evidence="1" type="ORF">DKM44_02225</name>
</gene>
<dbReference type="EMBL" id="CP029494">
    <property type="protein sequence ID" value="AWN22195.1"/>
    <property type="molecule type" value="Genomic_DNA"/>
</dbReference>